<dbReference type="CDD" id="cd00033">
    <property type="entry name" value="CCP"/>
    <property type="match status" value="2"/>
</dbReference>
<dbReference type="SUPFAM" id="SSF57535">
    <property type="entry name" value="Complement control module/SCR domain"/>
    <property type="match status" value="3"/>
</dbReference>
<comment type="caution">
    <text evidence="4">Lacks conserved residue(s) required for the propagation of feature annotation.</text>
</comment>
<dbReference type="PANTHER" id="PTHR45785">
    <property type="entry name" value="COMPLEMENT FACTOR H-RELATED"/>
    <property type="match status" value="1"/>
</dbReference>
<dbReference type="GO" id="GO:0006956">
    <property type="term" value="P:complement activation"/>
    <property type="evidence" value="ECO:0007669"/>
    <property type="project" value="TreeGrafter"/>
</dbReference>
<reference evidence="6 7" key="1">
    <citation type="submission" date="2019-09" db="EMBL/GenBank/DDBJ databases">
        <title>Bird 10,000 Genomes (B10K) Project - Family phase.</title>
        <authorList>
            <person name="Zhang G."/>
        </authorList>
    </citation>
    <scope>NUCLEOTIDE SEQUENCE [LARGE SCALE GENOMIC DNA]</scope>
    <source>
        <strain evidence="6">B10K-DU-030-41</strain>
        <tissue evidence="6">Muscle</tissue>
    </source>
</reference>
<feature type="domain" description="Sushi" evidence="5">
    <location>
        <begin position="1"/>
        <end position="52"/>
    </location>
</feature>
<dbReference type="GO" id="GO:0001851">
    <property type="term" value="F:complement component C3b binding"/>
    <property type="evidence" value="ECO:0007669"/>
    <property type="project" value="TreeGrafter"/>
</dbReference>
<sequence length="187" mass="20872">EIPNGYVASAQQEKYLPGARVHYQCENNFQIIGENYITCINGEWSLAPVCRDVTCEPPPEITGGKIEGVKKSRYLPGESADYHCWQGFKMTGASTVVCQNGTWTKPPKCKVACTVSEEDMDRNNIELKWSRKSKLYSTSGDFTEFRCKAGYLEVPGSSPFRVQCVEGALEYPQCRPGRKSPLTQPSL</sequence>
<dbReference type="Proteomes" id="UP000589485">
    <property type="component" value="Unassembled WGS sequence"/>
</dbReference>
<dbReference type="PANTHER" id="PTHR45785:SF7">
    <property type="entry name" value="COMPLEMENT FACTOR H"/>
    <property type="match status" value="1"/>
</dbReference>
<organism evidence="6 7">
    <name type="scientific">Sapayoa aenigma</name>
    <name type="common">broad-billed sapayoa</name>
    <dbReference type="NCBI Taxonomy" id="239371"/>
    <lineage>
        <taxon>Eukaryota</taxon>
        <taxon>Metazoa</taxon>
        <taxon>Chordata</taxon>
        <taxon>Craniata</taxon>
        <taxon>Vertebrata</taxon>
        <taxon>Euteleostomi</taxon>
        <taxon>Archelosauria</taxon>
        <taxon>Archosauria</taxon>
        <taxon>Dinosauria</taxon>
        <taxon>Saurischia</taxon>
        <taxon>Theropoda</taxon>
        <taxon>Coelurosauria</taxon>
        <taxon>Aves</taxon>
        <taxon>Neognathae</taxon>
        <taxon>Neoaves</taxon>
        <taxon>Telluraves</taxon>
        <taxon>Australaves</taxon>
        <taxon>Passeriformes</taxon>
        <taxon>Tyrannidae</taxon>
        <taxon>Sapayoa</taxon>
    </lineage>
</organism>
<evidence type="ECO:0000256" key="1">
    <source>
        <dbReference type="ARBA" id="ARBA00022659"/>
    </source>
</evidence>
<feature type="non-terminal residue" evidence="6">
    <location>
        <position position="1"/>
    </location>
</feature>
<dbReference type="EMBL" id="VZSY01001285">
    <property type="protein sequence ID" value="NXA14026.1"/>
    <property type="molecule type" value="Genomic_DNA"/>
</dbReference>
<evidence type="ECO:0000256" key="3">
    <source>
        <dbReference type="ARBA" id="ARBA00023157"/>
    </source>
</evidence>
<dbReference type="InterPro" id="IPR000436">
    <property type="entry name" value="Sushi_SCR_CCP_dom"/>
</dbReference>
<keyword evidence="2" id="KW-0732">Signal</keyword>
<dbReference type="OrthoDB" id="10051774at2759"/>
<feature type="domain" description="Sushi" evidence="5">
    <location>
        <begin position="53"/>
        <end position="111"/>
    </location>
</feature>
<keyword evidence="3 4" id="KW-1015">Disulfide bond</keyword>
<dbReference type="Gene3D" id="2.10.70.10">
    <property type="entry name" value="Complement Module, domain 1"/>
    <property type="match status" value="3"/>
</dbReference>
<feature type="disulfide bond" evidence="4">
    <location>
        <begin position="55"/>
        <end position="98"/>
    </location>
</feature>
<dbReference type="FunFam" id="2.10.70.10:FF:000060">
    <property type="entry name" value="Complement inhibitory factor H"/>
    <property type="match status" value="1"/>
</dbReference>
<dbReference type="InterPro" id="IPR035976">
    <property type="entry name" value="Sushi/SCR/CCP_sf"/>
</dbReference>
<dbReference type="SMART" id="SM00032">
    <property type="entry name" value="CCP"/>
    <property type="match status" value="3"/>
</dbReference>
<evidence type="ECO:0000259" key="5">
    <source>
        <dbReference type="PROSITE" id="PS50923"/>
    </source>
</evidence>
<evidence type="ECO:0000313" key="6">
    <source>
        <dbReference type="EMBL" id="NXA14026.1"/>
    </source>
</evidence>
<name>A0A7K7TCE3_9TYRA</name>
<dbReference type="Pfam" id="PF00084">
    <property type="entry name" value="Sushi"/>
    <property type="match status" value="2"/>
</dbReference>
<evidence type="ECO:0000313" key="7">
    <source>
        <dbReference type="Proteomes" id="UP000589485"/>
    </source>
</evidence>
<dbReference type="AlphaFoldDB" id="A0A7K7TCE3"/>
<evidence type="ECO:0000256" key="2">
    <source>
        <dbReference type="ARBA" id="ARBA00022729"/>
    </source>
</evidence>
<dbReference type="InterPro" id="IPR051503">
    <property type="entry name" value="ComplSys_Reg/VirEntry_Med"/>
</dbReference>
<accession>A0A7K7TCE3</accession>
<keyword evidence="7" id="KW-1185">Reference proteome</keyword>
<keyword evidence="1 4" id="KW-0768">Sushi</keyword>
<evidence type="ECO:0000256" key="4">
    <source>
        <dbReference type="PROSITE-ProRule" id="PRU00302"/>
    </source>
</evidence>
<dbReference type="GO" id="GO:0005615">
    <property type="term" value="C:extracellular space"/>
    <property type="evidence" value="ECO:0007669"/>
    <property type="project" value="TreeGrafter"/>
</dbReference>
<dbReference type="PROSITE" id="PS50923">
    <property type="entry name" value="SUSHI"/>
    <property type="match status" value="2"/>
</dbReference>
<comment type="caution">
    <text evidence="6">The sequence shown here is derived from an EMBL/GenBank/DDBJ whole genome shotgun (WGS) entry which is preliminary data.</text>
</comment>
<proteinExistence type="predicted"/>
<gene>
    <name evidence="6" type="primary">Cfhr1</name>
    <name evidence="6" type="ORF">SAPAEN_R15026</name>
</gene>
<protein>
    <submittedName>
        <fullName evidence="6">FHR1 protein</fullName>
    </submittedName>
</protein>
<feature type="non-terminal residue" evidence="6">
    <location>
        <position position="187"/>
    </location>
</feature>